<comment type="caution">
    <text evidence="4">The sequence shown here is derived from an EMBL/GenBank/DDBJ whole genome shotgun (WGS) entry which is preliminary data.</text>
</comment>
<evidence type="ECO:0000313" key="4">
    <source>
        <dbReference type="EMBL" id="KAL0634439.1"/>
    </source>
</evidence>
<dbReference type="SUPFAM" id="SSF51735">
    <property type="entry name" value="NAD(P)-binding Rossmann-fold domains"/>
    <property type="match status" value="1"/>
</dbReference>
<dbReference type="PANTHER" id="PTHR42748:SF14">
    <property type="entry name" value="SNOAL-LIKE DOMAIN-CONTAINING PROTEIN"/>
    <property type="match status" value="1"/>
</dbReference>
<dbReference type="Proteomes" id="UP001447188">
    <property type="component" value="Unassembled WGS sequence"/>
</dbReference>
<proteinExistence type="inferred from homology"/>
<evidence type="ECO:0000259" key="3">
    <source>
        <dbReference type="Pfam" id="PF05368"/>
    </source>
</evidence>
<name>A0ABR3GET6_9PEZI</name>
<organism evidence="4 5">
    <name type="scientific">Discina gigas</name>
    <dbReference type="NCBI Taxonomy" id="1032678"/>
    <lineage>
        <taxon>Eukaryota</taxon>
        <taxon>Fungi</taxon>
        <taxon>Dikarya</taxon>
        <taxon>Ascomycota</taxon>
        <taxon>Pezizomycotina</taxon>
        <taxon>Pezizomycetes</taxon>
        <taxon>Pezizales</taxon>
        <taxon>Discinaceae</taxon>
        <taxon>Discina</taxon>
    </lineage>
</organism>
<accession>A0ABR3GET6</accession>
<comment type="similarity">
    <text evidence="1">Belongs to the NmrA-type oxidoreductase family.</text>
</comment>
<dbReference type="InterPro" id="IPR008030">
    <property type="entry name" value="NmrA-like"/>
</dbReference>
<protein>
    <recommendedName>
        <fullName evidence="3">NmrA-like domain-containing protein</fullName>
    </recommendedName>
</protein>
<dbReference type="InterPro" id="IPR036291">
    <property type="entry name" value="NAD(P)-bd_dom_sf"/>
</dbReference>
<evidence type="ECO:0000313" key="5">
    <source>
        <dbReference type="Proteomes" id="UP001447188"/>
    </source>
</evidence>
<dbReference type="InterPro" id="IPR051164">
    <property type="entry name" value="NmrA-like_oxidored"/>
</dbReference>
<sequence length="343" mass="38706">MSSSQKLVLAIGGTGAQGMPVVKSLTKDGKYAVRIMTRNTSHTRSSELASLPNVSFHVGDPHNEEDLHEAFKGVDYAFVNLNGFAIGEKAEVFWGMRIFEIARSMGCKWFVWGNLDYGLKKGKYDEKYRCGHYDGKGRVAEWIEHQPTQPMAWSMLTSSPYMEMLSEFLRPKQDENGTYVFSAPLGDGAVPFIHLEDLGHYTRWIFDHPERSVGLDLEIATAHVGWQELATSFTKVTGKPAVYKPLTDDEYFGLRGGGAWKVGHSATDKEDPTLLTFRKNFGGWWQLWKDSGNNTGVIRRDYSFLDEILPGRVKSVEEWMIKVGYTGNQLIVLKDWEDGKFPG</sequence>
<reference evidence="4 5" key="1">
    <citation type="submission" date="2024-02" db="EMBL/GenBank/DDBJ databases">
        <title>Discinaceae phylogenomics.</title>
        <authorList>
            <person name="Dirks A.C."/>
            <person name="James T.Y."/>
        </authorList>
    </citation>
    <scope>NUCLEOTIDE SEQUENCE [LARGE SCALE GENOMIC DNA]</scope>
    <source>
        <strain evidence="4 5">ACD0624</strain>
    </source>
</reference>
<dbReference type="Pfam" id="PF05368">
    <property type="entry name" value="NmrA"/>
    <property type="match status" value="1"/>
</dbReference>
<dbReference type="Gene3D" id="3.40.50.720">
    <property type="entry name" value="NAD(P)-binding Rossmann-like Domain"/>
    <property type="match status" value="1"/>
</dbReference>
<dbReference type="PANTHER" id="PTHR42748">
    <property type="entry name" value="NITROGEN METABOLITE REPRESSION PROTEIN NMRA FAMILY MEMBER"/>
    <property type="match status" value="1"/>
</dbReference>
<gene>
    <name evidence="4" type="ORF">Q9L58_006609</name>
</gene>
<keyword evidence="2" id="KW-0521">NADP</keyword>
<dbReference type="Gene3D" id="3.90.25.10">
    <property type="entry name" value="UDP-galactose 4-epimerase, domain 1"/>
    <property type="match status" value="1"/>
</dbReference>
<evidence type="ECO:0000256" key="2">
    <source>
        <dbReference type="ARBA" id="ARBA00022857"/>
    </source>
</evidence>
<keyword evidence="5" id="KW-1185">Reference proteome</keyword>
<dbReference type="EMBL" id="JBBBZM010000094">
    <property type="protein sequence ID" value="KAL0634439.1"/>
    <property type="molecule type" value="Genomic_DNA"/>
</dbReference>
<feature type="domain" description="NmrA-like" evidence="3">
    <location>
        <begin position="5"/>
        <end position="247"/>
    </location>
</feature>
<evidence type="ECO:0000256" key="1">
    <source>
        <dbReference type="ARBA" id="ARBA00006328"/>
    </source>
</evidence>